<dbReference type="CDD" id="cd23507">
    <property type="entry name" value="hydrophobin_I"/>
    <property type="match status" value="1"/>
</dbReference>
<accession>A0A0H2RCR9</accession>
<reference evidence="7 8" key="1">
    <citation type="submission" date="2015-04" db="EMBL/GenBank/DDBJ databases">
        <title>Complete genome sequence of Schizopora paradoxa KUC8140, a cosmopolitan wood degrader in East Asia.</title>
        <authorList>
            <consortium name="DOE Joint Genome Institute"/>
            <person name="Min B."/>
            <person name="Park H."/>
            <person name="Jang Y."/>
            <person name="Kim J.-J."/>
            <person name="Kim K.H."/>
            <person name="Pangilinan J."/>
            <person name="Lipzen A."/>
            <person name="Riley R."/>
            <person name="Grigoriev I.V."/>
            <person name="Spatafora J.W."/>
            <person name="Choi I.-G."/>
        </authorList>
    </citation>
    <scope>NUCLEOTIDE SEQUENCE [LARGE SCALE GENOMIC DNA]</scope>
    <source>
        <strain evidence="7 8">KUC8140</strain>
    </source>
</reference>
<dbReference type="Pfam" id="PF01185">
    <property type="entry name" value="Hydrophobin"/>
    <property type="match status" value="1"/>
</dbReference>
<comment type="similarity">
    <text evidence="2 6">Belongs to the fungal hydrophobin family.</text>
</comment>
<proteinExistence type="inferred from homology"/>
<protein>
    <recommendedName>
        <fullName evidence="6">Hydrophobin</fullName>
    </recommendedName>
</protein>
<feature type="signal peptide" evidence="6">
    <location>
        <begin position="1"/>
        <end position="24"/>
    </location>
</feature>
<evidence type="ECO:0000256" key="1">
    <source>
        <dbReference type="ARBA" id="ARBA00004191"/>
    </source>
</evidence>
<evidence type="ECO:0000313" key="8">
    <source>
        <dbReference type="Proteomes" id="UP000053477"/>
    </source>
</evidence>
<keyword evidence="4 6" id="KW-0964">Secreted</keyword>
<dbReference type="AlphaFoldDB" id="A0A0H2RCR9"/>
<evidence type="ECO:0000256" key="6">
    <source>
        <dbReference type="RuleBase" id="RU365009"/>
    </source>
</evidence>
<dbReference type="Proteomes" id="UP000053477">
    <property type="component" value="Unassembled WGS sequence"/>
</dbReference>
<sequence>MKVPSSSFILKFLALFTILAVALGNPNPVPKPKPSKTTSVPVKPTHEPPKCIYGPFLCCESFELASSSLVVILLEILGIKLASTVEVGVTCVPISVFDVNFETCFASPLCCENNGYNGVVATGCTRADIGL</sequence>
<dbReference type="GO" id="GO:0005199">
    <property type="term" value="F:structural constituent of cell wall"/>
    <property type="evidence" value="ECO:0007669"/>
    <property type="project" value="InterPro"/>
</dbReference>
<dbReference type="OrthoDB" id="4225815at2759"/>
<keyword evidence="6" id="KW-0732">Signal</keyword>
<keyword evidence="3 6" id="KW-0134">Cell wall</keyword>
<dbReference type="GO" id="GO:0009277">
    <property type="term" value="C:fungal-type cell wall"/>
    <property type="evidence" value="ECO:0007669"/>
    <property type="project" value="InterPro"/>
</dbReference>
<comment type="subcellular location">
    <subcellularLocation>
        <location evidence="1 6">Secreted</location>
        <location evidence="1 6">Cell wall</location>
    </subcellularLocation>
</comment>
<evidence type="ECO:0000256" key="2">
    <source>
        <dbReference type="ARBA" id="ARBA00010446"/>
    </source>
</evidence>
<feature type="chain" id="PRO_5013985831" description="Hydrophobin" evidence="6">
    <location>
        <begin position="25"/>
        <end position="131"/>
    </location>
</feature>
<keyword evidence="5 6" id="KW-1015">Disulfide bond</keyword>
<dbReference type="InParanoid" id="A0A0H2RCR9"/>
<evidence type="ECO:0000256" key="4">
    <source>
        <dbReference type="ARBA" id="ARBA00022525"/>
    </source>
</evidence>
<keyword evidence="8" id="KW-1185">Reference proteome</keyword>
<gene>
    <name evidence="7" type="ORF">SCHPADRAFT_943520</name>
</gene>
<organism evidence="7 8">
    <name type="scientific">Schizopora paradoxa</name>
    <dbReference type="NCBI Taxonomy" id="27342"/>
    <lineage>
        <taxon>Eukaryota</taxon>
        <taxon>Fungi</taxon>
        <taxon>Dikarya</taxon>
        <taxon>Basidiomycota</taxon>
        <taxon>Agaricomycotina</taxon>
        <taxon>Agaricomycetes</taxon>
        <taxon>Hymenochaetales</taxon>
        <taxon>Schizoporaceae</taxon>
        <taxon>Schizopora</taxon>
    </lineage>
</organism>
<dbReference type="EMBL" id="KQ086051">
    <property type="protein sequence ID" value="KLO09589.1"/>
    <property type="molecule type" value="Genomic_DNA"/>
</dbReference>
<name>A0A0H2RCR9_9AGAM</name>
<dbReference type="SMART" id="SM00075">
    <property type="entry name" value="HYDRO"/>
    <property type="match status" value="1"/>
</dbReference>
<evidence type="ECO:0000313" key="7">
    <source>
        <dbReference type="EMBL" id="KLO09589.1"/>
    </source>
</evidence>
<dbReference type="InterPro" id="IPR001338">
    <property type="entry name" value="Class_I_Hydrophobin"/>
</dbReference>
<evidence type="ECO:0000256" key="3">
    <source>
        <dbReference type="ARBA" id="ARBA00022512"/>
    </source>
</evidence>
<evidence type="ECO:0000256" key="5">
    <source>
        <dbReference type="ARBA" id="ARBA00023157"/>
    </source>
</evidence>